<evidence type="ECO:0000313" key="3">
    <source>
        <dbReference type="Proteomes" id="UP000059680"/>
    </source>
</evidence>
<evidence type="ECO:0000313" key="2">
    <source>
        <dbReference type="EMBL" id="BAT07590.1"/>
    </source>
</evidence>
<reference evidence="2 3" key="3">
    <citation type="journal article" date="2013" name="Rice">
        <title>Improvement of the Oryza sativa Nipponbare reference genome using next generation sequence and optical map data.</title>
        <authorList>
            <person name="Kawahara Y."/>
            <person name="de la Bastide M."/>
            <person name="Hamilton J.P."/>
            <person name="Kanamori H."/>
            <person name="McCombie W.R."/>
            <person name="Ouyang S."/>
            <person name="Schwartz D.C."/>
            <person name="Tanaka T."/>
            <person name="Wu J."/>
            <person name="Zhou S."/>
            <person name="Childs K.L."/>
            <person name="Davidson R.M."/>
            <person name="Lin H."/>
            <person name="Quesada-Ocampo L."/>
            <person name="Vaillancourt B."/>
            <person name="Sakai H."/>
            <person name="Lee S.S."/>
            <person name="Kim J."/>
            <person name="Numa H."/>
            <person name="Itoh T."/>
            <person name="Buell C.R."/>
            <person name="Matsumoto T."/>
        </authorList>
    </citation>
    <scope>NUCLEOTIDE SEQUENCE [LARGE SCALE GENOMIC DNA]</scope>
    <source>
        <strain evidence="3">cv. Nipponbare</strain>
    </source>
</reference>
<dbReference type="Proteomes" id="UP000059680">
    <property type="component" value="Chromosome 9"/>
</dbReference>
<feature type="region of interest" description="Disordered" evidence="1">
    <location>
        <begin position="57"/>
        <end position="96"/>
    </location>
</feature>
<reference evidence="3" key="1">
    <citation type="journal article" date="2005" name="Nature">
        <title>The map-based sequence of the rice genome.</title>
        <authorList>
            <consortium name="International rice genome sequencing project (IRGSP)"/>
            <person name="Matsumoto T."/>
            <person name="Wu J."/>
            <person name="Kanamori H."/>
            <person name="Katayose Y."/>
            <person name="Fujisawa M."/>
            <person name="Namiki N."/>
            <person name="Mizuno H."/>
            <person name="Yamamoto K."/>
            <person name="Antonio B.A."/>
            <person name="Baba T."/>
            <person name="Sakata K."/>
            <person name="Nagamura Y."/>
            <person name="Aoki H."/>
            <person name="Arikawa K."/>
            <person name="Arita K."/>
            <person name="Bito T."/>
            <person name="Chiden Y."/>
            <person name="Fujitsuka N."/>
            <person name="Fukunaka R."/>
            <person name="Hamada M."/>
            <person name="Harada C."/>
            <person name="Hayashi A."/>
            <person name="Hijishita S."/>
            <person name="Honda M."/>
            <person name="Hosokawa S."/>
            <person name="Ichikawa Y."/>
            <person name="Idonuma A."/>
            <person name="Iijima M."/>
            <person name="Ikeda M."/>
            <person name="Ikeno M."/>
            <person name="Ito K."/>
            <person name="Ito S."/>
            <person name="Ito T."/>
            <person name="Ito Y."/>
            <person name="Ito Y."/>
            <person name="Iwabuchi A."/>
            <person name="Kamiya K."/>
            <person name="Karasawa W."/>
            <person name="Kurita K."/>
            <person name="Katagiri S."/>
            <person name="Kikuta A."/>
            <person name="Kobayashi H."/>
            <person name="Kobayashi N."/>
            <person name="Machita K."/>
            <person name="Maehara T."/>
            <person name="Masukawa M."/>
            <person name="Mizubayashi T."/>
            <person name="Mukai Y."/>
            <person name="Nagasaki H."/>
            <person name="Nagata Y."/>
            <person name="Naito S."/>
            <person name="Nakashima M."/>
            <person name="Nakama Y."/>
            <person name="Nakamichi Y."/>
            <person name="Nakamura M."/>
            <person name="Meguro A."/>
            <person name="Negishi M."/>
            <person name="Ohta I."/>
            <person name="Ohta T."/>
            <person name="Okamoto M."/>
            <person name="Ono N."/>
            <person name="Saji S."/>
            <person name="Sakaguchi M."/>
            <person name="Sakai K."/>
            <person name="Shibata M."/>
            <person name="Shimokawa T."/>
            <person name="Song J."/>
            <person name="Takazaki Y."/>
            <person name="Terasawa K."/>
            <person name="Tsugane M."/>
            <person name="Tsuji K."/>
            <person name="Ueda S."/>
            <person name="Waki K."/>
            <person name="Yamagata H."/>
            <person name="Yamamoto M."/>
            <person name="Yamamoto S."/>
            <person name="Yamane H."/>
            <person name="Yoshiki S."/>
            <person name="Yoshihara R."/>
            <person name="Yukawa K."/>
            <person name="Zhong H."/>
            <person name="Yano M."/>
            <person name="Yuan Q."/>
            <person name="Ouyang S."/>
            <person name="Liu J."/>
            <person name="Jones K.M."/>
            <person name="Gansberger K."/>
            <person name="Moffat K."/>
            <person name="Hill J."/>
            <person name="Bera J."/>
            <person name="Fadrosh D."/>
            <person name="Jin S."/>
            <person name="Johri S."/>
            <person name="Kim M."/>
            <person name="Overton L."/>
            <person name="Reardon M."/>
            <person name="Tsitrin T."/>
            <person name="Vuong H."/>
            <person name="Weaver B."/>
            <person name="Ciecko A."/>
            <person name="Tallon L."/>
            <person name="Jackson J."/>
            <person name="Pai G."/>
            <person name="Aken S.V."/>
            <person name="Utterback T."/>
            <person name="Reidmuller S."/>
            <person name="Feldblyum T."/>
            <person name="Hsiao J."/>
            <person name="Zismann V."/>
            <person name="Iobst S."/>
            <person name="de Vazeille A.R."/>
            <person name="Buell C.R."/>
            <person name="Ying K."/>
            <person name="Li Y."/>
            <person name="Lu T."/>
            <person name="Huang Y."/>
            <person name="Zhao Q."/>
            <person name="Feng Q."/>
            <person name="Zhang L."/>
            <person name="Zhu J."/>
            <person name="Weng Q."/>
            <person name="Mu J."/>
            <person name="Lu Y."/>
            <person name="Fan D."/>
            <person name="Liu Y."/>
            <person name="Guan J."/>
            <person name="Zhang Y."/>
            <person name="Yu S."/>
            <person name="Liu X."/>
            <person name="Zhang Y."/>
            <person name="Hong G."/>
            <person name="Han B."/>
            <person name="Choisne N."/>
            <person name="Demange N."/>
            <person name="Orjeda G."/>
            <person name="Samain S."/>
            <person name="Cattolico L."/>
            <person name="Pelletier E."/>
            <person name="Couloux A."/>
            <person name="Segurens B."/>
            <person name="Wincker P."/>
            <person name="D'Hont A."/>
            <person name="Scarpelli C."/>
            <person name="Weissenbach J."/>
            <person name="Salanoubat M."/>
            <person name="Quetier F."/>
            <person name="Yu Y."/>
            <person name="Kim H.R."/>
            <person name="Rambo T."/>
            <person name="Currie J."/>
            <person name="Collura K."/>
            <person name="Luo M."/>
            <person name="Yang T."/>
            <person name="Ammiraju J.S.S."/>
            <person name="Engler F."/>
            <person name="Soderlund C."/>
            <person name="Wing R.A."/>
            <person name="Palmer L.E."/>
            <person name="de la Bastide M."/>
            <person name="Spiegel L."/>
            <person name="Nascimento L."/>
            <person name="Zutavern T."/>
            <person name="O'Shaughnessy A."/>
            <person name="Dike S."/>
            <person name="Dedhia N."/>
            <person name="Preston R."/>
            <person name="Balija V."/>
            <person name="McCombie W.R."/>
            <person name="Chow T."/>
            <person name="Chen H."/>
            <person name="Chung M."/>
            <person name="Chen C."/>
            <person name="Shaw J."/>
            <person name="Wu H."/>
            <person name="Hsiao K."/>
            <person name="Chao Y."/>
            <person name="Chu M."/>
            <person name="Cheng C."/>
            <person name="Hour A."/>
            <person name="Lee P."/>
            <person name="Lin S."/>
            <person name="Lin Y."/>
            <person name="Liou J."/>
            <person name="Liu S."/>
            <person name="Hsing Y."/>
            <person name="Raghuvanshi S."/>
            <person name="Mohanty A."/>
            <person name="Bharti A.K."/>
            <person name="Gaur A."/>
            <person name="Gupta V."/>
            <person name="Kumar D."/>
            <person name="Ravi V."/>
            <person name="Vij S."/>
            <person name="Kapur A."/>
            <person name="Khurana P."/>
            <person name="Khurana P."/>
            <person name="Khurana J.P."/>
            <person name="Tyagi A.K."/>
            <person name="Gaikwad K."/>
            <person name="Singh A."/>
            <person name="Dalal V."/>
            <person name="Srivastava S."/>
            <person name="Dixit A."/>
            <person name="Pal A.K."/>
            <person name="Ghazi I.A."/>
            <person name="Yadav M."/>
            <person name="Pandit A."/>
            <person name="Bhargava A."/>
            <person name="Sureshbabu K."/>
            <person name="Batra K."/>
            <person name="Sharma T.R."/>
            <person name="Mohapatra T."/>
            <person name="Singh N.K."/>
            <person name="Messing J."/>
            <person name="Nelson A.B."/>
            <person name="Fuks G."/>
            <person name="Kavchok S."/>
            <person name="Keizer G."/>
            <person name="Linton E."/>
            <person name="Llaca V."/>
            <person name="Song R."/>
            <person name="Tanyolac B."/>
            <person name="Young S."/>
            <person name="Ho-Il K."/>
            <person name="Hahn J.H."/>
            <person name="Sangsakoo G."/>
            <person name="Vanavichit A."/>
            <person name="de Mattos Luiz.A.T."/>
            <person name="Zimmer P.D."/>
            <person name="Malone G."/>
            <person name="Dellagostin O."/>
            <person name="de Oliveira A.C."/>
            <person name="Bevan M."/>
            <person name="Bancroft I."/>
            <person name="Minx P."/>
            <person name="Cordum H."/>
            <person name="Wilson R."/>
            <person name="Cheng Z."/>
            <person name="Jin W."/>
            <person name="Jiang J."/>
            <person name="Leong S.A."/>
            <person name="Iwama H."/>
            <person name="Gojobori T."/>
            <person name="Itoh T."/>
            <person name="Niimura Y."/>
            <person name="Fujii Y."/>
            <person name="Habara T."/>
            <person name="Sakai H."/>
            <person name="Sato Y."/>
            <person name="Wilson G."/>
            <person name="Kumar K."/>
            <person name="McCouch S."/>
            <person name="Juretic N."/>
            <person name="Hoen D."/>
            <person name="Wright S."/>
            <person name="Bruskiewich R."/>
            <person name="Bureau T."/>
            <person name="Miyao A."/>
            <person name="Hirochika H."/>
            <person name="Nishikawa T."/>
            <person name="Kadowaki K."/>
            <person name="Sugiura M."/>
            <person name="Burr B."/>
            <person name="Sasaki T."/>
        </authorList>
    </citation>
    <scope>NUCLEOTIDE SEQUENCE [LARGE SCALE GENOMIC DNA]</scope>
    <source>
        <strain evidence="3">cv. Nipponbare</strain>
    </source>
</reference>
<dbReference type="EMBL" id="AP014965">
    <property type="protein sequence ID" value="BAT07590.1"/>
    <property type="molecule type" value="Genomic_DNA"/>
</dbReference>
<accession>A0A0P0XKW3</accession>
<dbReference type="InParanoid" id="A0A0P0XKW3"/>
<organism evidence="2 3">
    <name type="scientific">Oryza sativa subsp. japonica</name>
    <name type="common">Rice</name>
    <dbReference type="NCBI Taxonomy" id="39947"/>
    <lineage>
        <taxon>Eukaryota</taxon>
        <taxon>Viridiplantae</taxon>
        <taxon>Streptophyta</taxon>
        <taxon>Embryophyta</taxon>
        <taxon>Tracheophyta</taxon>
        <taxon>Spermatophyta</taxon>
        <taxon>Magnoliopsida</taxon>
        <taxon>Liliopsida</taxon>
        <taxon>Poales</taxon>
        <taxon>Poaceae</taxon>
        <taxon>BOP clade</taxon>
        <taxon>Oryzoideae</taxon>
        <taxon>Oryzeae</taxon>
        <taxon>Oryzinae</taxon>
        <taxon>Oryza</taxon>
        <taxon>Oryza sativa</taxon>
    </lineage>
</organism>
<reference evidence="2 3" key="2">
    <citation type="journal article" date="2013" name="Plant Cell Physiol.">
        <title>Rice Annotation Project Database (RAP-DB): an integrative and interactive database for rice genomics.</title>
        <authorList>
            <person name="Sakai H."/>
            <person name="Lee S.S."/>
            <person name="Tanaka T."/>
            <person name="Numa H."/>
            <person name="Kim J."/>
            <person name="Kawahara Y."/>
            <person name="Wakimoto H."/>
            <person name="Yang C.C."/>
            <person name="Iwamoto M."/>
            <person name="Abe T."/>
            <person name="Yamada Y."/>
            <person name="Muto A."/>
            <person name="Inokuchi H."/>
            <person name="Ikemura T."/>
            <person name="Matsumoto T."/>
            <person name="Sasaki T."/>
            <person name="Itoh T."/>
        </authorList>
    </citation>
    <scope>NUCLEOTIDE SEQUENCE [LARGE SCALE GENOMIC DNA]</scope>
    <source>
        <strain evidence="3">cv. Nipponbare</strain>
    </source>
</reference>
<dbReference type="AlphaFoldDB" id="A0A0P0XKW3"/>
<sequence length="96" mass="9554">MELAAAAVLTARGAANRVGVAIDVKGGTCTVAAAAFLLISRLPSVVRSPAHPRVPCRGGDGGIFPTRSPVRGRGWGEKSGSGCGGVPAQPAPDPPR</sequence>
<dbReference type="PaxDb" id="39947-A0A0P0XKW3"/>
<name>A0A0P0XKW3_ORYSJ</name>
<protein>
    <submittedName>
        <fullName evidence="2">Os09g0342751 protein</fullName>
    </submittedName>
</protein>
<keyword evidence="3" id="KW-1185">Reference proteome</keyword>
<evidence type="ECO:0000256" key="1">
    <source>
        <dbReference type="SAM" id="MobiDB-lite"/>
    </source>
</evidence>
<proteinExistence type="predicted"/>
<gene>
    <name evidence="2" type="ordered locus">Os09g0342751</name>
    <name evidence="2" type="ORF">OSNPB_090342751</name>
</gene>